<evidence type="ECO:0000256" key="1">
    <source>
        <dbReference type="ARBA" id="ARBA00023002"/>
    </source>
</evidence>
<dbReference type="PANTHER" id="PTHR13847:SF289">
    <property type="entry name" value="GLYCINE OXIDASE"/>
    <property type="match status" value="1"/>
</dbReference>
<dbReference type="PRINTS" id="PR00368">
    <property type="entry name" value="FADPNR"/>
</dbReference>
<dbReference type="Gene3D" id="3.30.9.10">
    <property type="entry name" value="D-Amino Acid Oxidase, subunit A, domain 2"/>
    <property type="match status" value="1"/>
</dbReference>
<organism evidence="3 4">
    <name type="scientific">Brevundimonas kwangchunensis</name>
    <dbReference type="NCBI Taxonomy" id="322163"/>
    <lineage>
        <taxon>Bacteria</taxon>
        <taxon>Pseudomonadati</taxon>
        <taxon>Pseudomonadota</taxon>
        <taxon>Alphaproteobacteria</taxon>
        <taxon>Caulobacterales</taxon>
        <taxon>Caulobacteraceae</taxon>
        <taxon>Brevundimonas</taxon>
    </lineage>
</organism>
<protein>
    <submittedName>
        <fullName evidence="3">FAD-dependent oxidoreductase</fullName>
    </submittedName>
</protein>
<keyword evidence="1" id="KW-0560">Oxidoreductase</keyword>
<dbReference type="RefSeq" id="WP_343792772.1">
    <property type="nucleotide sequence ID" value="NZ_BAAAGA010000004.1"/>
</dbReference>
<dbReference type="InterPro" id="IPR036188">
    <property type="entry name" value="FAD/NAD-bd_sf"/>
</dbReference>
<evidence type="ECO:0000313" key="3">
    <source>
        <dbReference type="EMBL" id="GAA0622009.1"/>
    </source>
</evidence>
<name>A0ABN1GWQ6_9CAUL</name>
<dbReference type="InterPro" id="IPR006076">
    <property type="entry name" value="FAD-dep_OxRdtase"/>
</dbReference>
<reference evidence="3 4" key="1">
    <citation type="journal article" date="2019" name="Int. J. Syst. Evol. Microbiol.">
        <title>The Global Catalogue of Microorganisms (GCM) 10K type strain sequencing project: providing services to taxonomists for standard genome sequencing and annotation.</title>
        <authorList>
            <consortium name="The Broad Institute Genomics Platform"/>
            <consortium name="The Broad Institute Genome Sequencing Center for Infectious Disease"/>
            <person name="Wu L."/>
            <person name="Ma J."/>
        </authorList>
    </citation>
    <scope>NUCLEOTIDE SEQUENCE [LARGE SCALE GENOMIC DNA]</scope>
    <source>
        <strain evidence="3 4">JCM 12928</strain>
    </source>
</reference>
<keyword evidence="4" id="KW-1185">Reference proteome</keyword>
<dbReference type="Proteomes" id="UP001501352">
    <property type="component" value="Unassembled WGS sequence"/>
</dbReference>
<dbReference type="PANTHER" id="PTHR13847">
    <property type="entry name" value="SARCOSINE DEHYDROGENASE-RELATED"/>
    <property type="match status" value="1"/>
</dbReference>
<dbReference type="Gene3D" id="3.50.50.60">
    <property type="entry name" value="FAD/NAD(P)-binding domain"/>
    <property type="match status" value="2"/>
</dbReference>
<proteinExistence type="predicted"/>
<sequence>MSSPDVIVVGAGVLGLCAAAELAARGRSVTVLDPGGANASAAAAGMIAPALESLIDDLSPAHAALLARGRDLWPEFAGRNGLDLYREGAEWRGPDPDADLLRLTDLGFTAERRGEGVFAPDDWRVDAIKSLARLSGLPGVVRHTAQIASIRREGENWLLEADDGRQWRAPTVVIATGAAAALEGLPENVERLISAIRPIRGQLTPVRCLKPAQVIRVPGLYAAPTGDGALAGATMEFDDRSTAPDTDTAQRQAEGVLTLLGCEGVAGEPRVGVRGATADGLPMAGPAGVPGLHLGLAPRRNGWLLGPMVGRIVADGIEGEASLPDTPALDPLRFA</sequence>
<evidence type="ECO:0000313" key="4">
    <source>
        <dbReference type="Proteomes" id="UP001501352"/>
    </source>
</evidence>
<dbReference type="Pfam" id="PF01266">
    <property type="entry name" value="DAO"/>
    <property type="match status" value="1"/>
</dbReference>
<dbReference type="SUPFAM" id="SSF51905">
    <property type="entry name" value="FAD/NAD(P)-binding domain"/>
    <property type="match status" value="1"/>
</dbReference>
<gene>
    <name evidence="3" type="ORF">GCM10009422_17380</name>
</gene>
<dbReference type="EMBL" id="BAAAGA010000004">
    <property type="protein sequence ID" value="GAA0622009.1"/>
    <property type="molecule type" value="Genomic_DNA"/>
</dbReference>
<feature type="domain" description="FAD dependent oxidoreductase" evidence="2">
    <location>
        <begin position="5"/>
        <end position="315"/>
    </location>
</feature>
<evidence type="ECO:0000259" key="2">
    <source>
        <dbReference type="Pfam" id="PF01266"/>
    </source>
</evidence>
<dbReference type="SUPFAM" id="SSF54373">
    <property type="entry name" value="FAD-linked reductases, C-terminal domain"/>
    <property type="match status" value="1"/>
</dbReference>
<comment type="caution">
    <text evidence="3">The sequence shown here is derived from an EMBL/GenBank/DDBJ whole genome shotgun (WGS) entry which is preliminary data.</text>
</comment>
<accession>A0ABN1GWQ6</accession>